<evidence type="ECO:0000256" key="1">
    <source>
        <dbReference type="SAM" id="MobiDB-lite"/>
    </source>
</evidence>
<dbReference type="AlphaFoldDB" id="A0A5B0X4F0"/>
<keyword evidence="3" id="KW-1185">Reference proteome</keyword>
<evidence type="ECO:0000313" key="3">
    <source>
        <dbReference type="Proteomes" id="UP000323708"/>
    </source>
</evidence>
<dbReference type="RefSeq" id="WP_149609673.1">
    <property type="nucleotide sequence ID" value="NZ_VTUX01000001.1"/>
</dbReference>
<dbReference type="Proteomes" id="UP000323708">
    <property type="component" value="Unassembled WGS sequence"/>
</dbReference>
<reference evidence="2 3" key="1">
    <citation type="submission" date="2019-09" db="EMBL/GenBank/DDBJ databases">
        <authorList>
            <person name="Chen X.-Y."/>
        </authorList>
    </citation>
    <scope>NUCLEOTIDE SEQUENCE [LARGE SCALE GENOMIC DNA]</scope>
    <source>
        <strain evidence="2 3">NY5</strain>
    </source>
</reference>
<sequence length="270" mass="28560">MGSRYNIYYAGEVLPGHNQATVREQLRKLFKASDAVLDKLFSGSEQLVKRECDKTTALKYKQAMEQAGAQPVIKVVRDDSTAPAAPSPEPAPERKLTMAERVAALASAPDVGLNAAEQAQAAEPEIDEETGWQLEPVGADILRPEERRQPIVAAIDISALDLAADTGNLAPERPPAPAAPATDHLSMGAVGDSIPTLPSDQPPLQPDTSLIALSPEGTDFADCAPPEPAPPPVDLSSMDLAPEGSDVLEEKYRNKPAPAAPGTDHISLQE</sequence>
<protein>
    <submittedName>
        <fullName evidence="2">Uncharacterized protein</fullName>
    </submittedName>
</protein>
<name>A0A5B0X4F0_9GAMM</name>
<evidence type="ECO:0000313" key="2">
    <source>
        <dbReference type="EMBL" id="KAA1194204.1"/>
    </source>
</evidence>
<accession>A0A5B0X4F0</accession>
<feature type="region of interest" description="Disordered" evidence="1">
    <location>
        <begin position="168"/>
        <end position="270"/>
    </location>
</feature>
<proteinExistence type="predicted"/>
<comment type="caution">
    <text evidence="2">The sequence shown here is derived from an EMBL/GenBank/DDBJ whole genome shotgun (WGS) entry which is preliminary data.</text>
</comment>
<gene>
    <name evidence="2" type="ORF">F0M18_01850</name>
</gene>
<organism evidence="2 3">
    <name type="scientific">Pseudohalioglobus sediminis</name>
    <dbReference type="NCBI Taxonomy" id="2606449"/>
    <lineage>
        <taxon>Bacteria</taxon>
        <taxon>Pseudomonadati</taxon>
        <taxon>Pseudomonadota</taxon>
        <taxon>Gammaproteobacteria</taxon>
        <taxon>Cellvibrionales</taxon>
        <taxon>Halieaceae</taxon>
        <taxon>Pseudohalioglobus</taxon>
    </lineage>
</organism>
<dbReference type="EMBL" id="VTUX01000001">
    <property type="protein sequence ID" value="KAA1194204.1"/>
    <property type="molecule type" value="Genomic_DNA"/>
</dbReference>